<organism evidence="1 2">
    <name type="scientific">Parascedosporium putredinis</name>
    <dbReference type="NCBI Taxonomy" id="1442378"/>
    <lineage>
        <taxon>Eukaryota</taxon>
        <taxon>Fungi</taxon>
        <taxon>Dikarya</taxon>
        <taxon>Ascomycota</taxon>
        <taxon>Pezizomycotina</taxon>
        <taxon>Sordariomycetes</taxon>
        <taxon>Hypocreomycetidae</taxon>
        <taxon>Microascales</taxon>
        <taxon>Microascaceae</taxon>
        <taxon>Parascedosporium</taxon>
    </lineage>
</organism>
<evidence type="ECO:0000313" key="2">
    <source>
        <dbReference type="Proteomes" id="UP000838763"/>
    </source>
</evidence>
<dbReference type="EMBL" id="CALLCH030000011">
    <property type="protein sequence ID" value="CAI4214409.1"/>
    <property type="molecule type" value="Genomic_DNA"/>
</dbReference>
<keyword evidence="2" id="KW-1185">Reference proteome</keyword>
<dbReference type="OrthoDB" id="543511at2759"/>
<reference evidence="1" key="1">
    <citation type="submission" date="2022-11" db="EMBL/GenBank/DDBJ databases">
        <authorList>
            <person name="Scott C."/>
            <person name="Bruce N."/>
        </authorList>
    </citation>
    <scope>NUCLEOTIDE SEQUENCE</scope>
</reference>
<gene>
    <name evidence="1" type="ORF">PPNO1_LOCUS4138</name>
</gene>
<proteinExistence type="predicted"/>
<dbReference type="AlphaFoldDB" id="A0A9P1H1Y2"/>
<name>A0A9P1H1Y2_9PEZI</name>
<accession>A0A9P1H1Y2</accession>
<protein>
    <submittedName>
        <fullName evidence="1">Uncharacterized protein</fullName>
    </submittedName>
</protein>
<comment type="caution">
    <text evidence="1">The sequence shown here is derived from an EMBL/GenBank/DDBJ whole genome shotgun (WGS) entry which is preliminary data.</text>
</comment>
<dbReference type="InterPro" id="IPR011051">
    <property type="entry name" value="RmlC_Cupin_sf"/>
</dbReference>
<dbReference type="Proteomes" id="UP000838763">
    <property type="component" value="Unassembled WGS sequence"/>
</dbReference>
<sequence>MASRNEFFDPFVYEEIHQGDSNEPELGSPEYDFYTPSNGLQGAPGDVARRVPAAPWEIPITFSKGVEACYLNKGEKTTYWLSLDKENGRIRYGKYYTNAKLTLAEVSLKTRDDKGVLVWKEPETYNWLERLKPFSVTLDKGATKPEIVVQPVAVVMGRSPFVVSSDKISLVDLERGAGTVPANLPLGCQTLYGNVAGAIERSCRNPDGWCYKKLVEKAVPHEGVSGQNFAHKKPDMTYLRITIGENQVLHGEIEATYYDSLNKQNVIGTAKFPKGGITWIGPQDFQIHKLHNKSPRVCCTIQCYRYEKRDKVHYEYFNFADDNLQSKPFTPNSDMSFLDFRQVMMREWEEECRKVGNE</sequence>
<evidence type="ECO:0000313" key="1">
    <source>
        <dbReference type="EMBL" id="CAI4214409.1"/>
    </source>
</evidence>
<dbReference type="Gene3D" id="2.60.120.10">
    <property type="entry name" value="Jelly Rolls"/>
    <property type="match status" value="1"/>
</dbReference>
<dbReference type="InterPro" id="IPR014710">
    <property type="entry name" value="RmlC-like_jellyroll"/>
</dbReference>
<dbReference type="SUPFAM" id="SSF51182">
    <property type="entry name" value="RmlC-like cupins"/>
    <property type="match status" value="1"/>
</dbReference>